<keyword evidence="2" id="KW-0413">Isomerase</keyword>
<proteinExistence type="inferred from homology"/>
<dbReference type="PROSITE" id="PS51464">
    <property type="entry name" value="SIS"/>
    <property type="match status" value="1"/>
</dbReference>
<dbReference type="Gene3D" id="3.40.50.10490">
    <property type="entry name" value="Glucose-6-phosphate isomerase like protein, domain 1"/>
    <property type="match status" value="2"/>
</dbReference>
<evidence type="ECO:0000259" key="3">
    <source>
        <dbReference type="PROSITE" id="PS51464"/>
    </source>
</evidence>
<dbReference type="Proteomes" id="UP000179059">
    <property type="component" value="Unassembled WGS sequence"/>
</dbReference>
<evidence type="ECO:0000313" key="4">
    <source>
        <dbReference type="EMBL" id="OGY97852.1"/>
    </source>
</evidence>
<dbReference type="InterPro" id="IPR019490">
    <property type="entry name" value="Glu6P/Mann6P_isomerase_C"/>
</dbReference>
<evidence type="ECO:0000313" key="5">
    <source>
        <dbReference type="Proteomes" id="UP000179059"/>
    </source>
</evidence>
<dbReference type="GO" id="GO:0005975">
    <property type="term" value="P:carbohydrate metabolic process"/>
    <property type="evidence" value="ECO:0007669"/>
    <property type="project" value="InterPro"/>
</dbReference>
<dbReference type="GO" id="GO:1901135">
    <property type="term" value="P:carbohydrate derivative metabolic process"/>
    <property type="evidence" value="ECO:0007669"/>
    <property type="project" value="InterPro"/>
</dbReference>
<sequence length="320" mass="35912">MRDAIKNIHRQFAWKPRVENAGRLKRAKKFVVCGMGGSNIPTGILKLSDPSLDVIGWNDYGLPVAKDLKDRLAIIVSYSGNTEEAIDSFKEAKRLKLKRAVVATGGRLLDLARKERVPFVQVPNTGIQPRMGTGFMVRGLMKLTGDDKGLRASEALAKVLNPSAIENAGKRLAKSLEGTVPVVYASRANQVLAWNWKIKFNETGKIPAFANVLPEMSHNEMTSYDAIPSTRALSKNFHFIFLEDPVDHERVRLRVKIIRELYRSRGLNSTSVQLEGGDIYEKIFSSLVLADWTAFHLAMHYRVEAEKVPMVEDLKRRLKA</sequence>
<dbReference type="EMBL" id="MHKX01000021">
    <property type="protein sequence ID" value="OGY97852.1"/>
    <property type="molecule type" value="Genomic_DNA"/>
</dbReference>
<gene>
    <name evidence="4" type="ORF">A2855_02145</name>
</gene>
<dbReference type="SUPFAM" id="SSF53697">
    <property type="entry name" value="SIS domain"/>
    <property type="match status" value="1"/>
</dbReference>
<organism evidence="4 5">
    <name type="scientific">Candidatus Liptonbacteria bacterium RIFCSPHIGHO2_01_FULL_57_28</name>
    <dbReference type="NCBI Taxonomy" id="1798647"/>
    <lineage>
        <taxon>Bacteria</taxon>
        <taxon>Candidatus Liptoniibacteriota</taxon>
    </lineage>
</organism>
<accession>A0A1G2C8Z9</accession>
<dbReference type="GO" id="GO:0004476">
    <property type="term" value="F:mannose-6-phosphate isomerase activity"/>
    <property type="evidence" value="ECO:0007669"/>
    <property type="project" value="InterPro"/>
</dbReference>
<evidence type="ECO:0000256" key="2">
    <source>
        <dbReference type="ARBA" id="ARBA00023235"/>
    </source>
</evidence>
<dbReference type="GO" id="GO:0097367">
    <property type="term" value="F:carbohydrate derivative binding"/>
    <property type="evidence" value="ECO:0007669"/>
    <property type="project" value="InterPro"/>
</dbReference>
<dbReference type="InterPro" id="IPR046348">
    <property type="entry name" value="SIS_dom_sf"/>
</dbReference>
<reference evidence="4 5" key="1">
    <citation type="journal article" date="2016" name="Nat. Commun.">
        <title>Thousands of microbial genomes shed light on interconnected biogeochemical processes in an aquifer system.</title>
        <authorList>
            <person name="Anantharaman K."/>
            <person name="Brown C.T."/>
            <person name="Hug L.A."/>
            <person name="Sharon I."/>
            <person name="Castelle C.J."/>
            <person name="Probst A.J."/>
            <person name="Thomas B.C."/>
            <person name="Singh A."/>
            <person name="Wilkins M.J."/>
            <person name="Karaoz U."/>
            <person name="Brodie E.L."/>
            <person name="Williams K.H."/>
            <person name="Hubbard S.S."/>
            <person name="Banfield J.F."/>
        </authorList>
    </citation>
    <scope>NUCLEOTIDE SEQUENCE [LARGE SCALE GENOMIC DNA]</scope>
</reference>
<dbReference type="AlphaFoldDB" id="A0A1G2C8Z9"/>
<name>A0A1G2C8Z9_9BACT</name>
<dbReference type="STRING" id="1798647.A2855_02145"/>
<evidence type="ECO:0000256" key="1">
    <source>
        <dbReference type="ARBA" id="ARBA00010523"/>
    </source>
</evidence>
<dbReference type="Pfam" id="PF10432">
    <property type="entry name" value="bact-PGI_C"/>
    <property type="match status" value="1"/>
</dbReference>
<feature type="domain" description="SIS" evidence="3">
    <location>
        <begin position="20"/>
        <end position="162"/>
    </location>
</feature>
<dbReference type="InterPro" id="IPR001347">
    <property type="entry name" value="SIS_dom"/>
</dbReference>
<comment type="similarity">
    <text evidence="1">Belongs to the PGI/PMI family.</text>
</comment>
<dbReference type="CDD" id="cd05637">
    <property type="entry name" value="SIS_PGI_PMI_2"/>
    <property type="match status" value="1"/>
</dbReference>
<protein>
    <recommendedName>
        <fullName evidence="3">SIS domain-containing protein</fullName>
    </recommendedName>
</protein>
<comment type="caution">
    <text evidence="4">The sequence shown here is derived from an EMBL/GenBank/DDBJ whole genome shotgun (WGS) entry which is preliminary data.</text>
</comment>
<dbReference type="GO" id="GO:0004347">
    <property type="term" value="F:glucose-6-phosphate isomerase activity"/>
    <property type="evidence" value="ECO:0007669"/>
    <property type="project" value="InterPro"/>
</dbReference>